<dbReference type="EMBL" id="FOJQ01000008">
    <property type="protein sequence ID" value="SFA43825.1"/>
    <property type="molecule type" value="Genomic_DNA"/>
</dbReference>
<dbReference type="Proteomes" id="UP000198979">
    <property type="component" value="Unassembled WGS sequence"/>
</dbReference>
<protein>
    <submittedName>
        <fullName evidence="1">Uncharacterized protein</fullName>
    </submittedName>
</protein>
<reference evidence="2" key="1">
    <citation type="submission" date="2016-10" db="EMBL/GenBank/DDBJ databases">
        <authorList>
            <person name="Varghese N."/>
            <person name="Submissions S."/>
        </authorList>
    </citation>
    <scope>NUCLEOTIDE SEQUENCE [LARGE SCALE GENOMIC DNA]</scope>
    <source>
        <strain evidence="2">K1</strain>
    </source>
</reference>
<dbReference type="AlphaFoldDB" id="A0A1I0SW98"/>
<evidence type="ECO:0000313" key="1">
    <source>
        <dbReference type="EMBL" id="SFA43825.1"/>
    </source>
</evidence>
<accession>A0A1I0SW98</accession>
<proteinExistence type="predicted"/>
<dbReference type="STRING" id="150248.SAMN05216169_100843"/>
<organism evidence="1 2">
    <name type="scientific">Anoxybacillus pushchinoensis</name>
    <dbReference type="NCBI Taxonomy" id="150248"/>
    <lineage>
        <taxon>Bacteria</taxon>
        <taxon>Bacillati</taxon>
        <taxon>Bacillota</taxon>
        <taxon>Bacilli</taxon>
        <taxon>Bacillales</taxon>
        <taxon>Anoxybacillaceae</taxon>
        <taxon>Anoxybacillus</taxon>
    </lineage>
</organism>
<sequence>MVFTMPVLVIYAFFNRYFLKGISFTGGKMIPLVSFLLAHDIRL</sequence>
<gene>
    <name evidence="1" type="ORF">SAMN05216169_100843</name>
</gene>
<evidence type="ECO:0000313" key="2">
    <source>
        <dbReference type="Proteomes" id="UP000198979"/>
    </source>
</evidence>
<keyword evidence="2" id="KW-1185">Reference proteome</keyword>
<name>A0A1I0SW98_9BACL</name>